<evidence type="ECO:0000256" key="2">
    <source>
        <dbReference type="ARBA" id="ARBA00023186"/>
    </source>
</evidence>
<keyword evidence="2" id="KW-0143">Chaperone</keyword>
<dbReference type="InterPro" id="IPR027413">
    <property type="entry name" value="GROEL-like_equatorial_sf"/>
</dbReference>
<protein>
    <submittedName>
        <fullName evidence="4">Heat shock 60 protein 1</fullName>
    </submittedName>
</protein>
<dbReference type="AlphaFoldDB" id="A0A4W5RHG3"/>
<evidence type="ECO:0000313" key="5">
    <source>
        <dbReference type="Proteomes" id="UP000314982"/>
    </source>
</evidence>
<sequence>MRPVCRALAPHLTRAYAKDVKFGADARAMMLKGVDLLADAVAVTMGPKGRTVIIEQSWGSPKVTKDGVTVAKAIDLKCKYQNIGAKLVQDVANNTNEEAGDGTTTATVLARAIAKEGFDTISKGANPVEIRRGVMLAVETVIAELKRMSKPVTTPEEIAQVTNCVKNMD</sequence>
<dbReference type="Pfam" id="PF00118">
    <property type="entry name" value="Cpn60_TCP1"/>
    <property type="match status" value="1"/>
</dbReference>
<dbReference type="Ensembl" id="ENSHHUT00000092123.1">
    <property type="protein sequence ID" value="ENSHHUP00000089351.1"/>
    <property type="gene ID" value="ENSHHUG00000051567.1"/>
</dbReference>
<dbReference type="Proteomes" id="UP000314982">
    <property type="component" value="Unassembled WGS sequence"/>
</dbReference>
<dbReference type="InterPro" id="IPR001844">
    <property type="entry name" value="Cpn60/GroEL"/>
</dbReference>
<dbReference type="Gene3D" id="3.30.260.10">
    <property type="entry name" value="TCP-1-like chaperonin intermediate domain"/>
    <property type="match status" value="1"/>
</dbReference>
<reference evidence="5" key="1">
    <citation type="submission" date="2018-06" db="EMBL/GenBank/DDBJ databases">
        <title>Genome assembly of Danube salmon.</title>
        <authorList>
            <person name="Macqueen D.J."/>
            <person name="Gundappa M.K."/>
        </authorList>
    </citation>
    <scope>NUCLEOTIDE SEQUENCE [LARGE SCALE GENOMIC DNA]</scope>
</reference>
<keyword evidence="5" id="KW-1185">Reference proteome</keyword>
<evidence type="ECO:0000256" key="1">
    <source>
        <dbReference type="ARBA" id="ARBA00006607"/>
    </source>
</evidence>
<dbReference type="GeneTree" id="ENSGT00390000005727"/>
<dbReference type="InterPro" id="IPR027410">
    <property type="entry name" value="TCP-1-like_intermed_sf"/>
</dbReference>
<dbReference type="InterPro" id="IPR002423">
    <property type="entry name" value="Cpn60/GroEL/TCP-1"/>
</dbReference>
<name>A0A4W5RHG3_9TELE</name>
<accession>A0A4W5RHG3</accession>
<dbReference type="GO" id="GO:0005524">
    <property type="term" value="F:ATP binding"/>
    <property type="evidence" value="ECO:0007669"/>
    <property type="project" value="InterPro"/>
</dbReference>
<dbReference type="GO" id="GO:0140662">
    <property type="term" value="F:ATP-dependent protein folding chaperone"/>
    <property type="evidence" value="ECO:0007669"/>
    <property type="project" value="InterPro"/>
</dbReference>
<evidence type="ECO:0000256" key="3">
    <source>
        <dbReference type="RuleBase" id="RU000418"/>
    </source>
</evidence>
<proteinExistence type="inferred from homology"/>
<dbReference type="PRINTS" id="PR00298">
    <property type="entry name" value="CHAPERONIN60"/>
</dbReference>
<evidence type="ECO:0000313" key="4">
    <source>
        <dbReference type="Ensembl" id="ENSHHUP00000089351.1"/>
    </source>
</evidence>
<reference evidence="4" key="2">
    <citation type="submission" date="2025-08" db="UniProtKB">
        <authorList>
            <consortium name="Ensembl"/>
        </authorList>
    </citation>
    <scope>IDENTIFICATION</scope>
</reference>
<dbReference type="Gene3D" id="1.10.560.10">
    <property type="entry name" value="GroEL-like equatorial domain"/>
    <property type="match status" value="1"/>
</dbReference>
<reference evidence="4" key="3">
    <citation type="submission" date="2025-09" db="UniProtKB">
        <authorList>
            <consortium name="Ensembl"/>
        </authorList>
    </citation>
    <scope>IDENTIFICATION</scope>
</reference>
<dbReference type="FunFam" id="1.10.560.10:FF:000011">
    <property type="entry name" value="60 kDa heat shock protein, mitochondrial"/>
    <property type="match status" value="1"/>
</dbReference>
<dbReference type="PANTHER" id="PTHR45633">
    <property type="entry name" value="60 KDA HEAT SHOCK PROTEIN, MITOCHONDRIAL"/>
    <property type="match status" value="1"/>
</dbReference>
<dbReference type="SUPFAM" id="SSF48592">
    <property type="entry name" value="GroEL equatorial domain-like"/>
    <property type="match status" value="1"/>
</dbReference>
<organism evidence="4 5">
    <name type="scientific">Hucho hucho</name>
    <name type="common">huchen</name>
    <dbReference type="NCBI Taxonomy" id="62062"/>
    <lineage>
        <taxon>Eukaryota</taxon>
        <taxon>Metazoa</taxon>
        <taxon>Chordata</taxon>
        <taxon>Craniata</taxon>
        <taxon>Vertebrata</taxon>
        <taxon>Euteleostomi</taxon>
        <taxon>Actinopterygii</taxon>
        <taxon>Neopterygii</taxon>
        <taxon>Teleostei</taxon>
        <taxon>Protacanthopterygii</taxon>
        <taxon>Salmoniformes</taxon>
        <taxon>Salmonidae</taxon>
        <taxon>Salmoninae</taxon>
        <taxon>Hucho</taxon>
    </lineage>
</organism>
<dbReference type="GO" id="GO:0042026">
    <property type="term" value="P:protein refolding"/>
    <property type="evidence" value="ECO:0007669"/>
    <property type="project" value="InterPro"/>
</dbReference>
<comment type="similarity">
    <text evidence="1 3">Belongs to the chaperonin (HSP60) family.</text>
</comment>